<evidence type="ECO:0000259" key="2">
    <source>
        <dbReference type="PROSITE" id="PS50076"/>
    </source>
</evidence>
<dbReference type="VEuPathDB" id="CryptoDB:Vbra_4796"/>
<dbReference type="Gene3D" id="1.10.287.110">
    <property type="entry name" value="DnaJ domain"/>
    <property type="match status" value="1"/>
</dbReference>
<dbReference type="PRINTS" id="PR00625">
    <property type="entry name" value="JDOMAIN"/>
</dbReference>
<evidence type="ECO:0000313" key="3">
    <source>
        <dbReference type="EMBL" id="CEL93461.1"/>
    </source>
</evidence>
<dbReference type="OrthoDB" id="10250354at2759"/>
<feature type="region of interest" description="Disordered" evidence="1">
    <location>
        <begin position="53"/>
        <end position="97"/>
    </location>
</feature>
<dbReference type="SMART" id="SM00271">
    <property type="entry name" value="DnaJ"/>
    <property type="match status" value="1"/>
</dbReference>
<gene>
    <name evidence="3" type="ORF">Vbra_4796</name>
</gene>
<dbReference type="Pfam" id="PF00226">
    <property type="entry name" value="DnaJ"/>
    <property type="match status" value="1"/>
</dbReference>
<reference evidence="3 4" key="1">
    <citation type="submission" date="2014-11" db="EMBL/GenBank/DDBJ databases">
        <authorList>
            <person name="Zhu J."/>
            <person name="Qi W."/>
            <person name="Song R."/>
        </authorList>
    </citation>
    <scope>NUCLEOTIDE SEQUENCE [LARGE SCALE GENOMIC DNA]</scope>
</reference>
<evidence type="ECO:0000256" key="1">
    <source>
        <dbReference type="SAM" id="MobiDB-lite"/>
    </source>
</evidence>
<dbReference type="PROSITE" id="PS50076">
    <property type="entry name" value="DNAJ_2"/>
    <property type="match status" value="1"/>
</dbReference>
<feature type="compositionally biased region" description="Low complexity" evidence="1">
    <location>
        <begin position="263"/>
        <end position="276"/>
    </location>
</feature>
<feature type="region of interest" description="Disordered" evidence="1">
    <location>
        <begin position="258"/>
        <end position="297"/>
    </location>
</feature>
<proteinExistence type="predicted"/>
<dbReference type="AlphaFoldDB" id="A0A0G4EBV6"/>
<feature type="domain" description="J" evidence="2">
    <location>
        <begin position="134"/>
        <end position="203"/>
    </location>
</feature>
<organism evidence="3 4">
    <name type="scientific">Vitrella brassicaformis (strain CCMP3155)</name>
    <dbReference type="NCBI Taxonomy" id="1169540"/>
    <lineage>
        <taxon>Eukaryota</taxon>
        <taxon>Sar</taxon>
        <taxon>Alveolata</taxon>
        <taxon>Colpodellida</taxon>
        <taxon>Vitrellaceae</taxon>
        <taxon>Vitrella</taxon>
    </lineage>
</organism>
<dbReference type="CDD" id="cd06257">
    <property type="entry name" value="DnaJ"/>
    <property type="match status" value="1"/>
</dbReference>
<dbReference type="InParanoid" id="A0A0G4EBV6"/>
<keyword evidence="4" id="KW-1185">Reference proteome</keyword>
<name>A0A0G4EBV6_VITBC</name>
<sequence>MYDKYLDEVPVGEWPRLSYFFTPPSPPYGQPLPPAAPAERRTPLHVGQDIANMFRQSRAQNNQQTAAGADEDVNGAADKEGENEGADIDEGSAGRKVELKQVREAERMLRSMVCEDTQASATHIHRRPERDPMGYYALLGVSQDATLDEIKKARDNILLHGGHLDKAVAATNKANSTRLAQTVNEAFETLGNPEKRRVYDLPYGIEVIRPEPPPEVRDFATWRARQEWERKERERDGLPPKTFEGLLGFMEPHFSGLVPRCATSTPPSHTRTTSPSRPQPTQPATPTATGQEIPPLLSSVCGGGRRGRLVYDNAFTGEAEYWRQQEDGVWVVHSGQEGPFWRMAACMACCRVACLEEGRCVIDKTKQTIDCVVDCVRGLVEEG</sequence>
<dbReference type="EMBL" id="CDMY01000170">
    <property type="protein sequence ID" value="CEL93461.1"/>
    <property type="molecule type" value="Genomic_DNA"/>
</dbReference>
<feature type="compositionally biased region" description="Polar residues" evidence="1">
    <location>
        <begin position="54"/>
        <end position="66"/>
    </location>
</feature>
<dbReference type="SUPFAM" id="SSF46565">
    <property type="entry name" value="Chaperone J-domain"/>
    <property type="match status" value="1"/>
</dbReference>
<protein>
    <recommendedName>
        <fullName evidence="2">J domain-containing protein</fullName>
    </recommendedName>
</protein>
<dbReference type="Proteomes" id="UP000041254">
    <property type="component" value="Unassembled WGS sequence"/>
</dbReference>
<evidence type="ECO:0000313" key="4">
    <source>
        <dbReference type="Proteomes" id="UP000041254"/>
    </source>
</evidence>
<feature type="compositionally biased region" description="Pro residues" evidence="1">
    <location>
        <begin position="23"/>
        <end position="36"/>
    </location>
</feature>
<accession>A0A0G4EBV6</accession>
<dbReference type="STRING" id="1169540.A0A0G4EBV6"/>
<feature type="region of interest" description="Disordered" evidence="1">
    <location>
        <begin position="21"/>
        <end position="41"/>
    </location>
</feature>
<dbReference type="InterPro" id="IPR036869">
    <property type="entry name" value="J_dom_sf"/>
</dbReference>
<dbReference type="InterPro" id="IPR001623">
    <property type="entry name" value="DnaJ_domain"/>
</dbReference>